<reference evidence="1 2" key="1">
    <citation type="submission" date="2019-04" db="EMBL/GenBank/DDBJ databases">
        <authorList>
            <consortium name="Pathogen Informatics"/>
        </authorList>
    </citation>
    <scope>NUCLEOTIDE SEQUENCE [LARGE SCALE GENOMIC DNA]</scope>
    <source>
        <strain evidence="1 2">NCTC9185</strain>
    </source>
</reference>
<gene>
    <name evidence="1" type="ORF">NCTC9185_00869</name>
</gene>
<dbReference type="AlphaFoldDB" id="A0A4U9CW71"/>
<evidence type="ECO:0000313" key="2">
    <source>
        <dbReference type="Proteomes" id="UP000339249"/>
    </source>
</evidence>
<evidence type="ECO:0000313" key="1">
    <source>
        <dbReference type="EMBL" id="VTN08986.1"/>
    </source>
</evidence>
<organism evidence="1 2">
    <name type="scientific">Raoultella terrigena</name>
    <name type="common">Klebsiella terrigena</name>
    <dbReference type="NCBI Taxonomy" id="577"/>
    <lineage>
        <taxon>Bacteria</taxon>
        <taxon>Pseudomonadati</taxon>
        <taxon>Pseudomonadota</taxon>
        <taxon>Gammaproteobacteria</taxon>
        <taxon>Enterobacterales</taxon>
        <taxon>Enterobacteriaceae</taxon>
        <taxon>Klebsiella/Raoultella group</taxon>
        <taxon>Raoultella</taxon>
    </lineage>
</organism>
<dbReference type="EMBL" id="CABDVU010000001">
    <property type="protein sequence ID" value="VTN08986.1"/>
    <property type="molecule type" value="Genomic_DNA"/>
</dbReference>
<sequence>MAWKKSGHESYGYMASKMAKNALVEPAMLAINCMGR</sequence>
<proteinExistence type="predicted"/>
<name>A0A4U9CW71_RAOTE</name>
<accession>A0A4U9CW71</accession>
<protein>
    <submittedName>
        <fullName evidence="1">Uncharacterized protein</fullName>
    </submittedName>
</protein>
<dbReference type="Proteomes" id="UP000339249">
    <property type="component" value="Unassembled WGS sequence"/>
</dbReference>